<keyword evidence="4" id="KW-1185">Reference proteome</keyword>
<evidence type="ECO:0000259" key="2">
    <source>
        <dbReference type="SMART" id="SM00670"/>
    </source>
</evidence>
<dbReference type="GO" id="GO:0000184">
    <property type="term" value="P:nuclear-transcribed mRNA catabolic process, nonsense-mediated decay"/>
    <property type="evidence" value="ECO:0007669"/>
    <property type="project" value="TreeGrafter"/>
</dbReference>
<evidence type="ECO:0000313" key="4">
    <source>
        <dbReference type="Proteomes" id="UP000193467"/>
    </source>
</evidence>
<feature type="compositionally biased region" description="Basic and acidic residues" evidence="1">
    <location>
        <begin position="154"/>
        <end position="173"/>
    </location>
</feature>
<gene>
    <name evidence="3" type="ORF">BCR35DRAFT_289496</name>
</gene>
<feature type="compositionally biased region" description="Acidic residues" evidence="1">
    <location>
        <begin position="1124"/>
        <end position="1144"/>
    </location>
</feature>
<dbReference type="InterPro" id="IPR018834">
    <property type="entry name" value="DNA/RNA-bd_Est1-type"/>
</dbReference>
<feature type="compositionally biased region" description="Polar residues" evidence="1">
    <location>
        <begin position="57"/>
        <end position="76"/>
    </location>
</feature>
<protein>
    <recommendedName>
        <fullName evidence="2">PIN domain-containing protein</fullName>
    </recommendedName>
</protein>
<dbReference type="CDD" id="cd09880">
    <property type="entry name" value="PIN_Smg5-6-like"/>
    <property type="match status" value="1"/>
</dbReference>
<dbReference type="EMBL" id="MCGR01000013">
    <property type="protein sequence ID" value="ORY87435.1"/>
    <property type="molecule type" value="Genomic_DNA"/>
</dbReference>
<feature type="compositionally biased region" description="Gly residues" evidence="1">
    <location>
        <begin position="38"/>
        <end position="54"/>
    </location>
</feature>
<dbReference type="OrthoDB" id="2017974at2759"/>
<feature type="domain" description="PIN" evidence="2">
    <location>
        <begin position="1203"/>
        <end position="1362"/>
    </location>
</feature>
<dbReference type="SUPFAM" id="SSF48452">
    <property type="entry name" value="TPR-like"/>
    <property type="match status" value="1"/>
</dbReference>
<feature type="region of interest" description="Disordered" evidence="1">
    <location>
        <begin position="1"/>
        <end position="404"/>
    </location>
</feature>
<dbReference type="InterPro" id="IPR029060">
    <property type="entry name" value="PIN-like_dom_sf"/>
</dbReference>
<sequence length="1388" mass="151640">MAELRPVEDQRRPSATQQAADLPARWAAQLRAKASEGAAGGSGGGRNSRGGGGRYRPTSSSTINTRAPSLLSLESTGQGGPASPTTTTHSSAYPSSSAPHQQQQHPSYRHSAAPTPSYHQQSQQHPSARSHASLPVFPSSNGGAPHHEHRGGRHRDQLERVYHEQRYDAEFDRGIGSSTSRGGGGSAAGGSSSSHQASSSRLFNPDAPTQSSAERRRERELRGEEGGGGSSSSSRHKTRSKREPVEASDLGRRGGGGREQDSRESLESEESGASGRPGSRSSKDGRQRRSRREEQGRSSRRGDDDGERIGGGSSTSLPSQVSSSRQLFDPRRDDPVRFAQSGSAPSTSSSKKNGDSRSFVSSTLSLGSAASVSDAASVGQEESTTTGGSGGRNEQPKRETENPVVAQLRRAYREITDLETKLQDENKAAMAAAARDDEVGQGLRIQGGGKRYDDEYWVKLAMGHKQLADAHYSFLQMALDPRLPASLHSLPHRYNIPTRLWQTAFHQLLERMRHAIVSTPPPSTSSASPANGSSPPANVLEHLIEFIQYAYGHYSQLFEDPSVAIFRAAWIEQLGDLARYRMAVAGLASRVSAAQQGHSNSHSNGGSLQLSHSPERQSRPAEAASIGVAALGDWDVEEQDSWRVIARDWYGQGVTETPGTGRLQHHLALLSKGDELKSLYHYVKSLTAAHPYLSARESILPLFEDEHQARRTQPDVTKAELFVHLHGMLFTKISLDDFDDVLARFMERLREESFLLGRHQGDWTALGSGAAAPFGDADWFMLAVINISALLQYGVEDGVLRKHTTKETAQHSSHSRPATTSNGPKTRTPQAIMLNPSSLKRETTVDDGDEGDSLAGDSNSADVVMKLNTSTEDDPLVFRLAQRLTFTMLEMALLHPTRTVGDSKVVNPYIILILTFLANMAQHSPALRHLERSVPWAAITAFLNSLPTGVDVRMDVPTKLLGSPLPEDWCIRGMDWTGKSLFGRGYWRAKTGGASSPSSRRDEMAPPPINGPSPAAVESEMDALKFDLNILDEFADSDAEETASSASAQLSINRWRRVATLAAWLARSVPGLDYDTMATGGPDSPRFVVSGSLEAKLRRWRREDEEAKEAERASRASVWQREESGEDESEEDVSDEEEEDDENDSPAVRELKARRRHLKSVIRQARQATRDSPSSIRALSSSKKQHKKLSNARQFLKVFAGYTTLVFDTNILLTSMKLFRELIEAETWTIVVPLAVITELDGLKKNAAPLGIAASEAIEYLESAIRTHARHLKVQTSRGNYLRDLSIRSESIDFSASAEGLDQGFSHDFARTMDDVILRAVAWQQEHFTSRLAIVNPKADRKAVPTDAAQVVLVTFDRNLRLKARARGLDAADESGMAMMLEDSQENG</sequence>
<feature type="region of interest" description="Disordered" evidence="1">
    <location>
        <begin position="990"/>
        <end position="1015"/>
    </location>
</feature>
<dbReference type="InterPro" id="IPR045153">
    <property type="entry name" value="Est1/Ebs1-like"/>
</dbReference>
<feature type="compositionally biased region" description="Low complexity" evidence="1">
    <location>
        <begin position="364"/>
        <end position="386"/>
    </location>
</feature>
<feature type="compositionally biased region" description="Low complexity" evidence="1">
    <location>
        <begin position="271"/>
        <end position="280"/>
    </location>
</feature>
<feature type="compositionally biased region" description="Basic and acidic residues" evidence="1">
    <location>
        <begin position="1099"/>
        <end position="1114"/>
    </location>
</feature>
<feature type="compositionally biased region" description="Low complexity" evidence="1">
    <location>
        <begin position="81"/>
        <end position="106"/>
    </location>
</feature>
<dbReference type="PANTHER" id="PTHR15696:SF0">
    <property type="entry name" value="TELOMERASE-BINDING PROTEIN EST1A"/>
    <property type="match status" value="1"/>
</dbReference>
<feature type="compositionally biased region" description="Polar residues" evidence="1">
    <location>
        <begin position="810"/>
        <end position="829"/>
    </location>
</feature>
<feature type="compositionally biased region" description="Basic and acidic residues" evidence="1">
    <location>
        <begin position="241"/>
        <end position="266"/>
    </location>
</feature>
<dbReference type="GO" id="GO:0005697">
    <property type="term" value="C:telomerase holoenzyme complex"/>
    <property type="evidence" value="ECO:0007669"/>
    <property type="project" value="TreeGrafter"/>
</dbReference>
<feature type="compositionally biased region" description="Polar residues" evidence="1">
    <location>
        <begin position="1166"/>
        <end position="1178"/>
    </location>
</feature>
<name>A0A1Y2FXN4_9BASI</name>
<feature type="compositionally biased region" description="Low complexity" evidence="1">
    <location>
        <begin position="189"/>
        <end position="201"/>
    </location>
</feature>
<evidence type="ECO:0000313" key="3">
    <source>
        <dbReference type="EMBL" id="ORY87435.1"/>
    </source>
</evidence>
<dbReference type="GO" id="GO:0070034">
    <property type="term" value="F:telomerase RNA binding"/>
    <property type="evidence" value="ECO:0007669"/>
    <property type="project" value="TreeGrafter"/>
</dbReference>
<dbReference type="SUPFAM" id="SSF88723">
    <property type="entry name" value="PIN domain-like"/>
    <property type="match status" value="1"/>
</dbReference>
<dbReference type="Pfam" id="PF13638">
    <property type="entry name" value="PIN_4"/>
    <property type="match status" value="1"/>
</dbReference>
<dbReference type="GO" id="GO:0042162">
    <property type="term" value="F:telomeric DNA binding"/>
    <property type="evidence" value="ECO:0007669"/>
    <property type="project" value="TreeGrafter"/>
</dbReference>
<dbReference type="InterPro" id="IPR002716">
    <property type="entry name" value="PIN_dom"/>
</dbReference>
<feature type="compositionally biased region" description="Basic and acidic residues" evidence="1">
    <location>
        <begin position="1"/>
        <end position="12"/>
    </location>
</feature>
<dbReference type="Pfam" id="PF10373">
    <property type="entry name" value="EST1_DNA_bind"/>
    <property type="match status" value="1"/>
</dbReference>
<proteinExistence type="predicted"/>
<feature type="compositionally biased region" description="Basic and acidic residues" evidence="1">
    <location>
        <begin position="281"/>
        <end position="303"/>
    </location>
</feature>
<feature type="compositionally biased region" description="Low complexity" evidence="1">
    <location>
        <begin position="595"/>
        <end position="612"/>
    </location>
</feature>
<organism evidence="3 4">
    <name type="scientific">Leucosporidium creatinivorum</name>
    <dbReference type="NCBI Taxonomy" id="106004"/>
    <lineage>
        <taxon>Eukaryota</taxon>
        <taxon>Fungi</taxon>
        <taxon>Dikarya</taxon>
        <taxon>Basidiomycota</taxon>
        <taxon>Pucciniomycotina</taxon>
        <taxon>Microbotryomycetes</taxon>
        <taxon>Leucosporidiales</taxon>
        <taxon>Leucosporidium</taxon>
    </lineage>
</organism>
<evidence type="ECO:0000256" key="1">
    <source>
        <dbReference type="SAM" id="MobiDB-lite"/>
    </source>
</evidence>
<feature type="region of interest" description="Disordered" evidence="1">
    <location>
        <begin position="595"/>
        <end position="622"/>
    </location>
</feature>
<dbReference type="PANTHER" id="PTHR15696">
    <property type="entry name" value="SMG-7 SUPPRESSOR WITH MORPHOLOGICAL EFFECT ON GENITALIA PROTEIN 7"/>
    <property type="match status" value="1"/>
</dbReference>
<feature type="compositionally biased region" description="Low complexity" evidence="1">
    <location>
        <begin position="314"/>
        <end position="324"/>
    </location>
</feature>
<dbReference type="Gene3D" id="1.25.40.10">
    <property type="entry name" value="Tetratricopeptide repeat domain"/>
    <property type="match status" value="1"/>
</dbReference>
<feature type="compositionally biased region" description="Low complexity" evidence="1">
    <location>
        <begin position="116"/>
        <end position="127"/>
    </location>
</feature>
<feature type="region of interest" description="Disordered" evidence="1">
    <location>
        <begin position="805"/>
        <end position="858"/>
    </location>
</feature>
<dbReference type="SMART" id="SM00670">
    <property type="entry name" value="PINc"/>
    <property type="match status" value="1"/>
</dbReference>
<dbReference type="Proteomes" id="UP000193467">
    <property type="component" value="Unassembled WGS sequence"/>
</dbReference>
<feature type="region of interest" description="Disordered" evidence="1">
    <location>
        <begin position="1162"/>
        <end position="1185"/>
    </location>
</feature>
<feature type="compositionally biased region" description="Basic and acidic residues" evidence="1">
    <location>
        <begin position="213"/>
        <end position="225"/>
    </location>
</feature>
<dbReference type="GO" id="GO:0004540">
    <property type="term" value="F:RNA nuclease activity"/>
    <property type="evidence" value="ECO:0007669"/>
    <property type="project" value="UniProtKB-ARBA"/>
</dbReference>
<dbReference type="Gene3D" id="3.40.50.1010">
    <property type="entry name" value="5'-nuclease"/>
    <property type="match status" value="1"/>
</dbReference>
<dbReference type="InParanoid" id="A0A1Y2FXN4"/>
<accession>A0A1Y2FXN4</accession>
<feature type="region of interest" description="Disordered" evidence="1">
    <location>
        <begin position="1099"/>
        <end position="1150"/>
    </location>
</feature>
<comment type="caution">
    <text evidence="3">The sequence shown here is derived from an EMBL/GenBank/DDBJ whole genome shotgun (WGS) entry which is preliminary data.</text>
</comment>
<dbReference type="InterPro" id="IPR011990">
    <property type="entry name" value="TPR-like_helical_dom_sf"/>
</dbReference>
<dbReference type="STRING" id="106004.A0A1Y2FXN4"/>
<feature type="compositionally biased region" description="Low complexity" evidence="1">
    <location>
        <begin position="341"/>
        <end position="350"/>
    </location>
</feature>
<reference evidence="3 4" key="1">
    <citation type="submission" date="2016-07" db="EMBL/GenBank/DDBJ databases">
        <title>Pervasive Adenine N6-methylation of Active Genes in Fungi.</title>
        <authorList>
            <consortium name="DOE Joint Genome Institute"/>
            <person name="Mondo S.J."/>
            <person name="Dannebaum R.O."/>
            <person name="Kuo R.C."/>
            <person name="Labutti K."/>
            <person name="Haridas S."/>
            <person name="Kuo A."/>
            <person name="Salamov A."/>
            <person name="Ahrendt S.R."/>
            <person name="Lipzen A."/>
            <person name="Sullivan W."/>
            <person name="Andreopoulos W.B."/>
            <person name="Clum A."/>
            <person name="Lindquist E."/>
            <person name="Daum C."/>
            <person name="Ramamoorthy G.K."/>
            <person name="Gryganskyi A."/>
            <person name="Culley D."/>
            <person name="Magnuson J.K."/>
            <person name="James T.Y."/>
            <person name="O'Malley M.A."/>
            <person name="Stajich J.E."/>
            <person name="Spatafora J.W."/>
            <person name="Visel A."/>
            <person name="Grigoriev I.V."/>
        </authorList>
    </citation>
    <scope>NUCLEOTIDE SEQUENCE [LARGE SCALE GENOMIC DNA]</scope>
    <source>
        <strain evidence="3 4">62-1032</strain>
    </source>
</reference>